<dbReference type="VEuPathDB" id="VectorBase:GPPI026111"/>
<accession>A0A1B0BCZ5</accession>
<dbReference type="AlphaFoldDB" id="A0A1B0BCZ5"/>
<reference evidence="1" key="2">
    <citation type="submission" date="2020-05" db="UniProtKB">
        <authorList>
            <consortium name="EnsemblMetazoa"/>
        </authorList>
    </citation>
    <scope>IDENTIFICATION</scope>
    <source>
        <strain evidence="1">IAEA</strain>
    </source>
</reference>
<name>A0A1B0BCZ5_9MUSC</name>
<evidence type="ECO:0000313" key="2">
    <source>
        <dbReference type="Proteomes" id="UP000092460"/>
    </source>
</evidence>
<evidence type="ECO:0000313" key="1">
    <source>
        <dbReference type="EnsemblMetazoa" id="GPPI026111-PA"/>
    </source>
</evidence>
<reference evidence="2" key="1">
    <citation type="submission" date="2015-01" db="EMBL/GenBank/DDBJ databases">
        <authorList>
            <person name="Aksoy S."/>
            <person name="Warren W."/>
            <person name="Wilson R.K."/>
        </authorList>
    </citation>
    <scope>NUCLEOTIDE SEQUENCE [LARGE SCALE GENOMIC DNA]</scope>
    <source>
        <strain evidence="2">IAEA</strain>
    </source>
</reference>
<dbReference type="Proteomes" id="UP000092460">
    <property type="component" value="Unassembled WGS sequence"/>
</dbReference>
<organism evidence="1 2">
    <name type="scientific">Glossina palpalis gambiensis</name>
    <dbReference type="NCBI Taxonomy" id="67801"/>
    <lineage>
        <taxon>Eukaryota</taxon>
        <taxon>Metazoa</taxon>
        <taxon>Ecdysozoa</taxon>
        <taxon>Arthropoda</taxon>
        <taxon>Hexapoda</taxon>
        <taxon>Insecta</taxon>
        <taxon>Pterygota</taxon>
        <taxon>Neoptera</taxon>
        <taxon>Endopterygota</taxon>
        <taxon>Diptera</taxon>
        <taxon>Brachycera</taxon>
        <taxon>Muscomorpha</taxon>
        <taxon>Hippoboscoidea</taxon>
        <taxon>Glossinidae</taxon>
        <taxon>Glossina</taxon>
    </lineage>
</organism>
<protein>
    <submittedName>
        <fullName evidence="1">Uncharacterized protein</fullName>
    </submittedName>
</protein>
<dbReference type="EMBL" id="JXJN01012210">
    <property type="status" value="NOT_ANNOTATED_CDS"/>
    <property type="molecule type" value="Genomic_DNA"/>
</dbReference>
<proteinExistence type="predicted"/>
<dbReference type="EnsemblMetazoa" id="GPPI026111-RA">
    <property type="protein sequence ID" value="GPPI026111-PA"/>
    <property type="gene ID" value="GPPI026111"/>
</dbReference>
<sequence length="127" mass="14610">KLKFEAKISSLLRSFKTNHRCCIRSELCINYEISRKKAKHTKDVVLASLNGCLVGWLAAWIQCGGITKPNKPTIIDFMFSLDNFIQGGNKQHKTFLDQKFMQIDDQLFYFESSSSVKIISCFQLNDH</sequence>
<keyword evidence="2" id="KW-1185">Reference proteome</keyword>